<feature type="region of interest" description="Disordered" evidence="3">
    <location>
        <begin position="220"/>
        <end position="344"/>
    </location>
</feature>
<evidence type="ECO:0008006" key="7">
    <source>
        <dbReference type="Google" id="ProtNLM"/>
    </source>
</evidence>
<protein>
    <recommendedName>
        <fullName evidence="7">CDP-alcohol phosphatidyltransferase</fullName>
    </recommendedName>
</protein>
<keyword evidence="4" id="KW-0812">Transmembrane</keyword>
<dbReference type="InterPro" id="IPR000462">
    <property type="entry name" value="CDP-OH_P_trans"/>
</dbReference>
<keyword evidence="6" id="KW-1185">Reference proteome</keyword>
<dbReference type="GO" id="GO:0008654">
    <property type="term" value="P:phospholipid biosynthetic process"/>
    <property type="evidence" value="ECO:0007669"/>
    <property type="project" value="InterPro"/>
</dbReference>
<dbReference type="Gene3D" id="1.20.120.1760">
    <property type="match status" value="1"/>
</dbReference>
<accession>A0A917VGG8</accession>
<dbReference type="AlphaFoldDB" id="A0A917VGG8"/>
<evidence type="ECO:0000313" key="5">
    <source>
        <dbReference type="EMBL" id="GGK77404.1"/>
    </source>
</evidence>
<organism evidence="5 6">
    <name type="scientific">Sphaerisporangium melleum</name>
    <dbReference type="NCBI Taxonomy" id="321316"/>
    <lineage>
        <taxon>Bacteria</taxon>
        <taxon>Bacillati</taxon>
        <taxon>Actinomycetota</taxon>
        <taxon>Actinomycetes</taxon>
        <taxon>Streptosporangiales</taxon>
        <taxon>Streptosporangiaceae</taxon>
        <taxon>Sphaerisporangium</taxon>
    </lineage>
</organism>
<gene>
    <name evidence="5" type="ORF">GCM10007964_20210</name>
</gene>
<evidence type="ECO:0000256" key="4">
    <source>
        <dbReference type="SAM" id="Phobius"/>
    </source>
</evidence>
<keyword evidence="1 2" id="KW-0808">Transferase</keyword>
<feature type="transmembrane region" description="Helical" evidence="4">
    <location>
        <begin position="493"/>
        <end position="512"/>
    </location>
</feature>
<feature type="compositionally biased region" description="Gly residues" evidence="3">
    <location>
        <begin position="276"/>
        <end position="305"/>
    </location>
</feature>
<sequence>MSFRWPDVTMLAAMRSYSLDDVLATRKRRDSWWTVFMVDPVACRVALFVANRTEITPNALTRCSLVLGMVSAACFAANHLVLGAGLFYLSFMIDCVDGKIARLKGTGTPFGLWLDYVGDRIRVVCCAAGLAYGQYTVTGRMAYVLLGAGIAVLDLFRYVNGPQMKRVRQTVKARRRAARREELAAVRDAMAVESLTQEAGYAASYGIAAAPGEPLVRACHVPRDAHGPDDPHDVPDPYDPCDPYDQMADLFEETPPSGACRRAAASPGPDPAPGPAGSGGGAKVPGSGTQDGYGTGSESGSGTAAGSGYETGPEDGYGADGGSGDRLAEPYGAPLIPRQASPSSEYDRAYLYDSGAPFDQNQTAPFDRPAAFDEPDSFDRTAPFDQVALFDQATPLGRPAPYGRAAAQPPAGSFDKAAPHDGDGPFGPAYRRHVPRLHLVPQPPEAEAPPIGLRRRLVLCLTRHRVRTHLMSGIEFHAAVFVAGPLLGPAALLPVTVGAGLLLVLNEIFLVYRMWQSTRAVAPDPAHAASGPDGERHVRTDPFFTGV</sequence>
<dbReference type="Proteomes" id="UP000645217">
    <property type="component" value="Unassembled WGS sequence"/>
</dbReference>
<name>A0A917VGG8_9ACTN</name>
<comment type="similarity">
    <text evidence="2">Belongs to the CDP-alcohol phosphatidyltransferase class-I family.</text>
</comment>
<feature type="compositionally biased region" description="Basic and acidic residues" evidence="3">
    <location>
        <begin position="221"/>
        <end position="235"/>
    </location>
</feature>
<evidence type="ECO:0000256" key="1">
    <source>
        <dbReference type="ARBA" id="ARBA00022679"/>
    </source>
</evidence>
<keyword evidence="4" id="KW-1133">Transmembrane helix</keyword>
<dbReference type="Pfam" id="PF01066">
    <property type="entry name" value="CDP-OH_P_transf"/>
    <property type="match status" value="1"/>
</dbReference>
<evidence type="ECO:0000313" key="6">
    <source>
        <dbReference type="Proteomes" id="UP000645217"/>
    </source>
</evidence>
<keyword evidence="4" id="KW-0472">Membrane</keyword>
<evidence type="ECO:0000256" key="2">
    <source>
        <dbReference type="RuleBase" id="RU003750"/>
    </source>
</evidence>
<dbReference type="EMBL" id="BMNT01000009">
    <property type="protein sequence ID" value="GGK77404.1"/>
    <property type="molecule type" value="Genomic_DNA"/>
</dbReference>
<dbReference type="PROSITE" id="PS00379">
    <property type="entry name" value="CDP_ALCOHOL_P_TRANSF"/>
    <property type="match status" value="1"/>
</dbReference>
<dbReference type="InterPro" id="IPR048254">
    <property type="entry name" value="CDP_ALCOHOL_P_TRANSF_CS"/>
</dbReference>
<dbReference type="InterPro" id="IPR043130">
    <property type="entry name" value="CDP-OH_PTrfase_TM_dom"/>
</dbReference>
<feature type="region of interest" description="Disordered" evidence="3">
    <location>
        <begin position="355"/>
        <end position="374"/>
    </location>
</feature>
<dbReference type="GO" id="GO:0016020">
    <property type="term" value="C:membrane"/>
    <property type="evidence" value="ECO:0007669"/>
    <property type="project" value="InterPro"/>
</dbReference>
<proteinExistence type="inferred from homology"/>
<reference evidence="5" key="1">
    <citation type="journal article" date="2014" name="Int. J. Syst. Evol. Microbiol.">
        <title>Complete genome sequence of Corynebacterium casei LMG S-19264T (=DSM 44701T), isolated from a smear-ripened cheese.</title>
        <authorList>
            <consortium name="US DOE Joint Genome Institute (JGI-PGF)"/>
            <person name="Walter F."/>
            <person name="Albersmeier A."/>
            <person name="Kalinowski J."/>
            <person name="Ruckert C."/>
        </authorList>
    </citation>
    <scope>NUCLEOTIDE SEQUENCE</scope>
    <source>
        <strain evidence="5">JCM 13064</strain>
    </source>
</reference>
<dbReference type="GO" id="GO:0016780">
    <property type="term" value="F:phosphotransferase activity, for other substituted phosphate groups"/>
    <property type="evidence" value="ECO:0007669"/>
    <property type="project" value="InterPro"/>
</dbReference>
<evidence type="ECO:0000256" key="3">
    <source>
        <dbReference type="SAM" id="MobiDB-lite"/>
    </source>
</evidence>
<reference evidence="5" key="2">
    <citation type="submission" date="2020-09" db="EMBL/GenBank/DDBJ databases">
        <authorList>
            <person name="Sun Q."/>
            <person name="Ohkuma M."/>
        </authorList>
    </citation>
    <scope>NUCLEOTIDE SEQUENCE</scope>
    <source>
        <strain evidence="5">JCM 13064</strain>
    </source>
</reference>
<comment type="caution">
    <text evidence="5">The sequence shown here is derived from an EMBL/GenBank/DDBJ whole genome shotgun (WGS) entry which is preliminary data.</text>
</comment>